<sequence length="361" mass="40373">MTDKGDRKEGMQAVSPNVCVSDQDVAVQFESMLGAGKELLAAAQKADPSLVKCLAEAVQKDEVADKDVAYVWEDGVLMRKWSPSEKDLSWKTVFQVVVPDNYREQILCLAHDHALSGHLGVNKTFSRILHYFYWPGLKKTVSEYCRSCHVCQLAGKPNQGIPSAPLHPIPIVSEPFERIIIDCVGPLPKTKSGYQYLLTLMCAATRYPEAIPMRTIRAKNVTKELVKFFSIFGIPRVIQSDQGTNFTSKLFSQVLNCLSVKHKLSSAYHPESQGALERFHQTLKSMLRTYCFETGKDWDEGVPLVMFAVRETVQESLGFSPADLVFGHNVRGPLKLFREQLLAETTPQTSVLEYSNHSTGT</sequence>
<dbReference type="PANTHER" id="PTHR37984">
    <property type="entry name" value="PROTEIN CBG26694"/>
    <property type="match status" value="1"/>
</dbReference>
<accession>A0A9J8AK97</accession>
<reference evidence="3" key="1">
    <citation type="submission" date="2025-08" db="UniProtKB">
        <authorList>
            <consortium name="Ensembl"/>
        </authorList>
    </citation>
    <scope>IDENTIFICATION</scope>
</reference>
<keyword evidence="4" id="KW-1185">Reference proteome</keyword>
<evidence type="ECO:0000259" key="2">
    <source>
        <dbReference type="PROSITE" id="PS50994"/>
    </source>
</evidence>
<dbReference type="GO" id="GO:0015074">
    <property type="term" value="P:DNA integration"/>
    <property type="evidence" value="ECO:0007669"/>
    <property type="project" value="InterPro"/>
</dbReference>
<dbReference type="Pfam" id="PF00665">
    <property type="entry name" value="rve"/>
    <property type="match status" value="1"/>
</dbReference>
<dbReference type="Gene3D" id="3.30.420.10">
    <property type="entry name" value="Ribonuclease H-like superfamily/Ribonuclease H"/>
    <property type="match status" value="1"/>
</dbReference>
<organism evidence="3 4">
    <name type="scientific">Cyprinus carpio carpio</name>
    <dbReference type="NCBI Taxonomy" id="630221"/>
    <lineage>
        <taxon>Eukaryota</taxon>
        <taxon>Metazoa</taxon>
        <taxon>Chordata</taxon>
        <taxon>Craniata</taxon>
        <taxon>Vertebrata</taxon>
        <taxon>Euteleostomi</taxon>
        <taxon>Actinopterygii</taxon>
        <taxon>Neopterygii</taxon>
        <taxon>Teleostei</taxon>
        <taxon>Ostariophysi</taxon>
        <taxon>Cypriniformes</taxon>
        <taxon>Cyprinidae</taxon>
        <taxon>Cyprininae</taxon>
        <taxon>Cyprinus</taxon>
    </lineage>
</organism>
<dbReference type="Pfam" id="PF17921">
    <property type="entry name" value="Integrase_H2C2"/>
    <property type="match status" value="1"/>
</dbReference>
<dbReference type="FunFam" id="3.30.420.10:FF:000032">
    <property type="entry name" value="Retrovirus-related Pol polyprotein from transposon 297-like Protein"/>
    <property type="match status" value="1"/>
</dbReference>
<dbReference type="InterPro" id="IPR050951">
    <property type="entry name" value="Retrovirus_Pol_polyprotein"/>
</dbReference>
<dbReference type="InterPro" id="IPR041588">
    <property type="entry name" value="Integrase_H2C2"/>
</dbReference>
<dbReference type="GO" id="GO:0003676">
    <property type="term" value="F:nucleic acid binding"/>
    <property type="evidence" value="ECO:0007669"/>
    <property type="project" value="InterPro"/>
</dbReference>
<dbReference type="AlphaFoldDB" id="A0A9J8AK97"/>
<dbReference type="OMA" id="PMRTIRA"/>
<dbReference type="Gene3D" id="1.10.340.70">
    <property type="match status" value="1"/>
</dbReference>
<proteinExistence type="predicted"/>
<dbReference type="PROSITE" id="PS50994">
    <property type="entry name" value="INTEGRASE"/>
    <property type="match status" value="1"/>
</dbReference>
<evidence type="ECO:0000313" key="3">
    <source>
        <dbReference type="Ensembl" id="ENSCCRP00000145574.1"/>
    </source>
</evidence>
<protein>
    <recommendedName>
        <fullName evidence="1">Gypsy retrotransposon integrase-like protein 1</fullName>
    </recommendedName>
</protein>
<reference evidence="3" key="2">
    <citation type="submission" date="2025-09" db="UniProtKB">
        <authorList>
            <consortium name="Ensembl"/>
        </authorList>
    </citation>
    <scope>IDENTIFICATION</scope>
</reference>
<dbReference type="PANTHER" id="PTHR37984:SF15">
    <property type="entry name" value="INTEGRASE CATALYTIC DOMAIN-CONTAINING PROTEIN"/>
    <property type="match status" value="1"/>
</dbReference>
<dbReference type="Ensembl" id="ENSCCRT00000177795.1">
    <property type="protein sequence ID" value="ENSCCRP00000145574.1"/>
    <property type="gene ID" value="ENSCCRG00000075119.1"/>
</dbReference>
<feature type="domain" description="Integrase catalytic" evidence="2">
    <location>
        <begin position="171"/>
        <end position="329"/>
    </location>
</feature>
<dbReference type="Proteomes" id="UP001108240">
    <property type="component" value="Unplaced"/>
</dbReference>
<dbReference type="InterPro" id="IPR012337">
    <property type="entry name" value="RNaseH-like_sf"/>
</dbReference>
<evidence type="ECO:0000313" key="4">
    <source>
        <dbReference type="Proteomes" id="UP001108240"/>
    </source>
</evidence>
<evidence type="ECO:0000256" key="1">
    <source>
        <dbReference type="ARBA" id="ARBA00039658"/>
    </source>
</evidence>
<dbReference type="FunFam" id="1.10.340.70:FF:000001">
    <property type="entry name" value="Retrovirus-related Pol polyprotein from transposon gypsy-like Protein"/>
    <property type="match status" value="1"/>
</dbReference>
<dbReference type="InterPro" id="IPR001584">
    <property type="entry name" value="Integrase_cat-core"/>
</dbReference>
<name>A0A9J8AK97_CYPCA</name>
<dbReference type="GeneTree" id="ENSGT01050000244855"/>
<dbReference type="InterPro" id="IPR036397">
    <property type="entry name" value="RNaseH_sf"/>
</dbReference>
<dbReference type="SUPFAM" id="SSF53098">
    <property type="entry name" value="Ribonuclease H-like"/>
    <property type="match status" value="1"/>
</dbReference>